<feature type="transmembrane region" description="Helical" evidence="2">
    <location>
        <begin position="256"/>
        <end position="282"/>
    </location>
</feature>
<organism evidence="4 5">
    <name type="scientific">Drouetiella hepatica Uher 2000/2452</name>
    <dbReference type="NCBI Taxonomy" id="904376"/>
    <lineage>
        <taxon>Bacteria</taxon>
        <taxon>Bacillati</taxon>
        <taxon>Cyanobacteriota</taxon>
        <taxon>Cyanophyceae</taxon>
        <taxon>Oculatellales</taxon>
        <taxon>Oculatellaceae</taxon>
        <taxon>Drouetiella</taxon>
    </lineage>
</organism>
<reference evidence="4" key="2">
    <citation type="journal article" date="2022" name="Microbiol. Resour. Announc.">
        <title>Metagenome Sequencing to Explore Phylogenomics of Terrestrial Cyanobacteria.</title>
        <authorList>
            <person name="Ward R.D."/>
            <person name="Stajich J.E."/>
            <person name="Johansen J.R."/>
            <person name="Huntemann M."/>
            <person name="Clum A."/>
            <person name="Foster B."/>
            <person name="Foster B."/>
            <person name="Roux S."/>
            <person name="Palaniappan K."/>
            <person name="Varghese N."/>
            <person name="Mukherjee S."/>
            <person name="Reddy T.B.K."/>
            <person name="Daum C."/>
            <person name="Copeland A."/>
            <person name="Chen I.A."/>
            <person name="Ivanova N.N."/>
            <person name="Kyrpides N.C."/>
            <person name="Shapiro N."/>
            <person name="Eloe-Fadrosh E.A."/>
            <person name="Pietrasiak N."/>
        </authorList>
    </citation>
    <scope>NUCLEOTIDE SEQUENCE</scope>
    <source>
        <strain evidence="4">UHER 2000/2452</strain>
    </source>
</reference>
<keyword evidence="2" id="KW-0812">Transmembrane</keyword>
<keyword evidence="4" id="KW-0378">Hydrolase</keyword>
<feature type="transmembrane region" description="Helical" evidence="2">
    <location>
        <begin position="339"/>
        <end position="359"/>
    </location>
</feature>
<feature type="transmembrane region" description="Helical" evidence="2">
    <location>
        <begin position="458"/>
        <end position="479"/>
    </location>
</feature>
<evidence type="ECO:0000313" key="4">
    <source>
        <dbReference type="EMBL" id="MBW4660478.1"/>
    </source>
</evidence>
<feature type="transmembrane region" description="Helical" evidence="2">
    <location>
        <begin position="426"/>
        <end position="446"/>
    </location>
</feature>
<name>A0A951QCY0_9CYAN</name>
<feature type="region of interest" description="Disordered" evidence="1">
    <location>
        <begin position="105"/>
        <end position="131"/>
    </location>
</feature>
<feature type="domain" description="CAAX prenyl protease 2/Lysostaphin resistance protein A-like" evidence="3">
    <location>
        <begin position="429"/>
        <end position="514"/>
    </location>
</feature>
<evidence type="ECO:0000256" key="2">
    <source>
        <dbReference type="SAM" id="Phobius"/>
    </source>
</evidence>
<feature type="transmembrane region" description="Helical" evidence="2">
    <location>
        <begin position="303"/>
        <end position="333"/>
    </location>
</feature>
<dbReference type="GO" id="GO:0080120">
    <property type="term" value="P:CAAX-box protein maturation"/>
    <property type="evidence" value="ECO:0007669"/>
    <property type="project" value="UniProtKB-ARBA"/>
</dbReference>
<accession>A0A951QCY0</accession>
<feature type="transmembrane region" description="Helical" evidence="2">
    <location>
        <begin position="502"/>
        <end position="523"/>
    </location>
</feature>
<dbReference type="GO" id="GO:0004175">
    <property type="term" value="F:endopeptidase activity"/>
    <property type="evidence" value="ECO:0007669"/>
    <property type="project" value="UniProtKB-ARBA"/>
</dbReference>
<feature type="transmembrane region" description="Helical" evidence="2">
    <location>
        <begin position="380"/>
        <end position="406"/>
    </location>
</feature>
<sequence length="528" mass="57801">MTGQTIRRLILGAITLVVVALLGTSLLGSLGEPQITDRLELYQTDLLLHATELGKVEPRDPSIANAPSANTYKALLGNDPLGEAVKQYQKVRQSAATNLKQFETRLQQSKPDSAPDVPATPVPNRSRRITDPQQQVKTAIQQQRSLINQLDLRLGILQAEQGKTSEALTTWKELVNRLGDRSELQPLSETARVLDGVWSDPPRLLPDAEPLIQKNLEGWFRYKGLSRLYELQQRSDVLATLKTAEQEVAQQTLIKLALVGTLPALGGVAGLILLIIMGIRAFRSRSAAPENLSWEVPWTWETIVQVLVVGFFFMGQIVIPLVVGAFGISFTAFGTRAKAVYTLTYYLLMAGSGLAVLYFSIKPFFPLPEGWFRLTGKRSWVAWGVGGYFAALPLMLIISILNQQIWQGQGGSNPLLQIVLEEGDPIALSMFFITASIAAPVFEEIFFRGFLLPSLTRYMPVGGAIGLSALIFATAHLSLSEVLPLTVLGSVLGFAYTRSRGLLAPILLHSLWNSVTMLGLFLLGSGVK</sequence>
<evidence type="ECO:0000313" key="5">
    <source>
        <dbReference type="Proteomes" id="UP000757435"/>
    </source>
</evidence>
<proteinExistence type="predicted"/>
<dbReference type="PANTHER" id="PTHR43592:SF15">
    <property type="entry name" value="CAAX AMINO TERMINAL PROTEASE FAMILY PROTEIN"/>
    <property type="match status" value="1"/>
</dbReference>
<dbReference type="EC" id="3.4.24.-" evidence="4"/>
<protein>
    <submittedName>
        <fullName evidence="4">CPBP family intramembrane metalloprotease</fullName>
        <ecNumber evidence="4">3.4.24.-</ecNumber>
    </submittedName>
</protein>
<dbReference type="AlphaFoldDB" id="A0A951QCY0"/>
<dbReference type="InterPro" id="IPR003675">
    <property type="entry name" value="Rce1/LyrA-like_dom"/>
</dbReference>
<keyword evidence="2" id="KW-1133">Transmembrane helix</keyword>
<keyword evidence="2" id="KW-0472">Membrane</keyword>
<evidence type="ECO:0000256" key="1">
    <source>
        <dbReference type="SAM" id="MobiDB-lite"/>
    </source>
</evidence>
<dbReference type="PANTHER" id="PTHR43592">
    <property type="entry name" value="CAAX AMINO TERMINAL PROTEASE"/>
    <property type="match status" value="1"/>
</dbReference>
<gene>
    <name evidence="4" type="ORF">KME15_17535</name>
</gene>
<keyword evidence="4" id="KW-0645">Protease</keyword>
<comment type="caution">
    <text evidence="4">The sequence shown here is derived from an EMBL/GenBank/DDBJ whole genome shotgun (WGS) entry which is preliminary data.</text>
</comment>
<evidence type="ECO:0000259" key="3">
    <source>
        <dbReference type="Pfam" id="PF02517"/>
    </source>
</evidence>
<dbReference type="Proteomes" id="UP000757435">
    <property type="component" value="Unassembled WGS sequence"/>
</dbReference>
<keyword evidence="4" id="KW-0482">Metalloprotease</keyword>
<dbReference type="GO" id="GO:0008237">
    <property type="term" value="F:metallopeptidase activity"/>
    <property type="evidence" value="ECO:0007669"/>
    <property type="project" value="UniProtKB-KW"/>
</dbReference>
<dbReference type="EMBL" id="JAHHHD010000021">
    <property type="protein sequence ID" value="MBW4660478.1"/>
    <property type="molecule type" value="Genomic_DNA"/>
</dbReference>
<dbReference type="Pfam" id="PF02517">
    <property type="entry name" value="Rce1-like"/>
    <property type="match status" value="1"/>
</dbReference>
<reference evidence="4" key="1">
    <citation type="submission" date="2021-05" db="EMBL/GenBank/DDBJ databases">
        <authorList>
            <person name="Pietrasiak N."/>
            <person name="Ward R."/>
            <person name="Stajich J.E."/>
            <person name="Kurbessoian T."/>
        </authorList>
    </citation>
    <scope>NUCLEOTIDE SEQUENCE</scope>
    <source>
        <strain evidence="4">UHER 2000/2452</strain>
    </source>
</reference>